<evidence type="ECO:0000256" key="2">
    <source>
        <dbReference type="ARBA" id="ARBA00022723"/>
    </source>
</evidence>
<dbReference type="InParanoid" id="A0A1J7IGV0"/>
<dbReference type="PROSITE" id="PS00079">
    <property type="entry name" value="MULTICOPPER_OXIDASE1"/>
    <property type="match status" value="1"/>
</dbReference>
<dbReference type="PANTHER" id="PTHR11709:SF71">
    <property type="entry name" value="OXIDOREDUCTASE TPCJ"/>
    <property type="match status" value="1"/>
</dbReference>
<dbReference type="Pfam" id="PF07731">
    <property type="entry name" value="Cu-oxidase_2"/>
    <property type="match status" value="1"/>
</dbReference>
<dbReference type="InterPro" id="IPR033138">
    <property type="entry name" value="Cu_oxidase_CS"/>
</dbReference>
<gene>
    <name evidence="8" type="ORF">CONLIGDRAFT_707593</name>
</gene>
<reference evidence="8 9" key="1">
    <citation type="submission" date="2016-10" db="EMBL/GenBank/DDBJ databases">
        <title>Draft genome sequence of Coniochaeta ligniaria NRRL30616, a lignocellulolytic fungus for bioabatement of inhibitors in plant biomass hydrolysates.</title>
        <authorList>
            <consortium name="DOE Joint Genome Institute"/>
            <person name="Jimenez D.J."/>
            <person name="Hector R.E."/>
            <person name="Riley R."/>
            <person name="Sun H."/>
            <person name="Grigoriev I.V."/>
            <person name="Van Elsas J.D."/>
            <person name="Nichols N.N."/>
        </authorList>
    </citation>
    <scope>NUCLEOTIDE SEQUENCE [LARGE SCALE GENOMIC DNA]</scope>
    <source>
        <strain evidence="8 9">NRRL 30616</strain>
    </source>
</reference>
<keyword evidence="9" id="KW-1185">Reference proteome</keyword>
<name>A0A1J7IGV0_9PEZI</name>
<evidence type="ECO:0000259" key="6">
    <source>
        <dbReference type="Pfam" id="PF07731"/>
    </source>
</evidence>
<dbReference type="InterPro" id="IPR011707">
    <property type="entry name" value="Cu-oxidase-like_N"/>
</dbReference>
<evidence type="ECO:0000259" key="5">
    <source>
        <dbReference type="Pfam" id="PF00394"/>
    </source>
</evidence>
<dbReference type="InterPro" id="IPR002355">
    <property type="entry name" value="Cu_oxidase_Cu_BS"/>
</dbReference>
<dbReference type="GO" id="GO:0016491">
    <property type="term" value="F:oxidoreductase activity"/>
    <property type="evidence" value="ECO:0007669"/>
    <property type="project" value="UniProtKB-KW"/>
</dbReference>
<evidence type="ECO:0000313" key="9">
    <source>
        <dbReference type="Proteomes" id="UP000182658"/>
    </source>
</evidence>
<dbReference type="EMBL" id="KV875100">
    <property type="protein sequence ID" value="OIW26951.1"/>
    <property type="molecule type" value="Genomic_DNA"/>
</dbReference>
<comment type="similarity">
    <text evidence="1">Belongs to the multicopper oxidase family.</text>
</comment>
<organism evidence="8 9">
    <name type="scientific">Coniochaeta ligniaria NRRL 30616</name>
    <dbReference type="NCBI Taxonomy" id="1408157"/>
    <lineage>
        <taxon>Eukaryota</taxon>
        <taxon>Fungi</taxon>
        <taxon>Dikarya</taxon>
        <taxon>Ascomycota</taxon>
        <taxon>Pezizomycotina</taxon>
        <taxon>Sordariomycetes</taxon>
        <taxon>Sordariomycetidae</taxon>
        <taxon>Coniochaetales</taxon>
        <taxon>Coniochaetaceae</taxon>
        <taxon>Coniochaeta</taxon>
    </lineage>
</organism>
<dbReference type="GO" id="GO:0005507">
    <property type="term" value="F:copper ion binding"/>
    <property type="evidence" value="ECO:0007669"/>
    <property type="project" value="InterPro"/>
</dbReference>
<dbReference type="PROSITE" id="PS00080">
    <property type="entry name" value="MULTICOPPER_OXIDASE2"/>
    <property type="match status" value="1"/>
</dbReference>
<dbReference type="STRING" id="1408157.A0A1J7IGV0"/>
<dbReference type="OrthoDB" id="2121828at2759"/>
<dbReference type="InterPro" id="IPR008972">
    <property type="entry name" value="Cupredoxin"/>
</dbReference>
<keyword evidence="3" id="KW-0560">Oxidoreductase</keyword>
<keyword evidence="2" id="KW-0479">Metal-binding</keyword>
<dbReference type="InterPro" id="IPR045087">
    <property type="entry name" value="Cu-oxidase_fam"/>
</dbReference>
<evidence type="ECO:0000313" key="8">
    <source>
        <dbReference type="EMBL" id="OIW26951.1"/>
    </source>
</evidence>
<evidence type="ECO:0000256" key="1">
    <source>
        <dbReference type="ARBA" id="ARBA00010609"/>
    </source>
</evidence>
<feature type="domain" description="Plastocyanin-like" evidence="7">
    <location>
        <begin position="28"/>
        <end position="134"/>
    </location>
</feature>
<protein>
    <recommendedName>
        <fullName evidence="10">Multicopper oxidase</fullName>
    </recommendedName>
</protein>
<dbReference type="Pfam" id="PF07732">
    <property type="entry name" value="Cu-oxidase_3"/>
    <property type="match status" value="1"/>
</dbReference>
<evidence type="ECO:0008006" key="10">
    <source>
        <dbReference type="Google" id="ProtNLM"/>
    </source>
</evidence>
<dbReference type="CDD" id="cd13880">
    <property type="entry name" value="CuRO_2_MaLCC_like"/>
    <property type="match status" value="1"/>
</dbReference>
<dbReference type="Pfam" id="PF00394">
    <property type="entry name" value="Cu-oxidase"/>
    <property type="match status" value="1"/>
</dbReference>
<keyword evidence="4" id="KW-0186">Copper</keyword>
<proteinExistence type="inferred from homology"/>
<dbReference type="FunFam" id="2.60.40.420:FF:000045">
    <property type="entry name" value="Laccase 2"/>
    <property type="match status" value="1"/>
</dbReference>
<dbReference type="CDD" id="cd13901">
    <property type="entry name" value="CuRO_3_MaLCC_like"/>
    <property type="match status" value="1"/>
</dbReference>
<dbReference type="InterPro" id="IPR001117">
    <property type="entry name" value="Cu-oxidase_2nd"/>
</dbReference>
<feature type="domain" description="Plastocyanin-like" evidence="5">
    <location>
        <begin position="145"/>
        <end position="279"/>
    </location>
</feature>
<dbReference type="Proteomes" id="UP000182658">
    <property type="component" value="Unassembled WGS sequence"/>
</dbReference>
<evidence type="ECO:0000256" key="4">
    <source>
        <dbReference type="ARBA" id="ARBA00023008"/>
    </source>
</evidence>
<dbReference type="SUPFAM" id="SSF49503">
    <property type="entry name" value="Cupredoxins"/>
    <property type="match status" value="3"/>
</dbReference>
<evidence type="ECO:0000256" key="3">
    <source>
        <dbReference type="ARBA" id="ARBA00023002"/>
    </source>
</evidence>
<dbReference type="AlphaFoldDB" id="A0A1J7IGV0"/>
<accession>A0A1J7IGV0</accession>
<dbReference type="InterPro" id="IPR011706">
    <property type="entry name" value="Cu-oxidase_C"/>
</dbReference>
<dbReference type="PANTHER" id="PTHR11709">
    <property type="entry name" value="MULTI-COPPER OXIDASE"/>
    <property type="match status" value="1"/>
</dbReference>
<evidence type="ECO:0000259" key="7">
    <source>
        <dbReference type="Pfam" id="PF07732"/>
    </source>
</evidence>
<sequence length="572" mass="62965">MSDENTTLVPPGIVREYSLDVVEGVLNADGFDRHVNAFDGVYPGPKIEACWGDTLRINVTNKLSNMGTTVHWHGVRQLNTSNMDGVPTTQCPIARNHSFVYEFVMYQYGVSWYHSHYSLQYADGLAGPLLIYGPSSDHWDLTPDPILIADWVHGSAFDEFVHEKSLAAGLAKTDSIVINGIGNDPLNTTRTKQYSITPFQPKKRHRLRLINGSAGTSYVFSIDGHNLTVIAADFVSVKPFTVKSLVIGIGQRYTVTVQGLDDPKAAGSNGKYWIRTHPADGCNNFRTGVFNSQSSPAEIFDIRTAYVQYSNANTDAAPPSVQLSNEPCDKSLEPVVNWTIPATPLNNITQSRFLPAFQKANDSMLGEAGNYTHWMLRLPPDVEIPSAGRPFHQPLWLDFGKPTLLNVTDAVAEANYNVVNYTTYPTNEGYVFMVIDGRNLPLNDSNVFPVAHPIHWHGSDVVILGQNTTAFDPLTSPDTFQLDNPPRRDVVIVPAGGWVAVAFRPDNPGSWLVHCHIAWHASSGLALQMIVQGDDIVDAIGQDAIDDIGRECKVWERDVKKGGILLKDDSGI</sequence>
<dbReference type="Gene3D" id="2.60.40.420">
    <property type="entry name" value="Cupredoxins - blue copper proteins"/>
    <property type="match status" value="3"/>
</dbReference>
<feature type="domain" description="Plastocyanin-like" evidence="6">
    <location>
        <begin position="401"/>
        <end position="532"/>
    </location>
</feature>